<dbReference type="EMBL" id="CADCXU010023883">
    <property type="protein sequence ID" value="CAB0011209.1"/>
    <property type="molecule type" value="Genomic_DNA"/>
</dbReference>
<name>A0A6H5H6U6_9HEMI</name>
<evidence type="ECO:0000313" key="1">
    <source>
        <dbReference type="EMBL" id="CAB0011209.1"/>
    </source>
</evidence>
<sequence length="83" mass="9387">MLEIQRFSLPAFQELQRFHRPGFQGLSPAMAQRLLIKEVILAQDLEPQPGTRLSPGTQAVQYSARPCSKVWNWDVIPGSIRPS</sequence>
<accession>A0A6H5H6U6</accession>
<proteinExistence type="predicted"/>
<reference evidence="1 2" key="1">
    <citation type="submission" date="2020-02" db="EMBL/GenBank/DDBJ databases">
        <authorList>
            <person name="Ferguson B K."/>
        </authorList>
    </citation>
    <scope>NUCLEOTIDE SEQUENCE [LARGE SCALE GENOMIC DNA]</scope>
</reference>
<gene>
    <name evidence="1" type="ORF">NTEN_LOCUS16202</name>
</gene>
<evidence type="ECO:0000313" key="2">
    <source>
        <dbReference type="Proteomes" id="UP000479000"/>
    </source>
</evidence>
<dbReference type="Proteomes" id="UP000479000">
    <property type="component" value="Unassembled WGS sequence"/>
</dbReference>
<organism evidence="1 2">
    <name type="scientific">Nesidiocoris tenuis</name>
    <dbReference type="NCBI Taxonomy" id="355587"/>
    <lineage>
        <taxon>Eukaryota</taxon>
        <taxon>Metazoa</taxon>
        <taxon>Ecdysozoa</taxon>
        <taxon>Arthropoda</taxon>
        <taxon>Hexapoda</taxon>
        <taxon>Insecta</taxon>
        <taxon>Pterygota</taxon>
        <taxon>Neoptera</taxon>
        <taxon>Paraneoptera</taxon>
        <taxon>Hemiptera</taxon>
        <taxon>Heteroptera</taxon>
        <taxon>Panheteroptera</taxon>
        <taxon>Cimicomorpha</taxon>
        <taxon>Miridae</taxon>
        <taxon>Dicyphina</taxon>
        <taxon>Nesidiocoris</taxon>
    </lineage>
</organism>
<dbReference type="AlphaFoldDB" id="A0A6H5H6U6"/>
<feature type="non-terminal residue" evidence="1">
    <location>
        <position position="83"/>
    </location>
</feature>
<keyword evidence="2" id="KW-1185">Reference proteome</keyword>
<protein>
    <submittedName>
        <fullName evidence="1">Uncharacterized protein</fullName>
    </submittedName>
</protein>